<dbReference type="Gene3D" id="3.40.950.10">
    <property type="entry name" value="Fe-only Hydrogenase (Larger Subunit), Chain L, domain 3"/>
    <property type="match status" value="1"/>
</dbReference>
<evidence type="ECO:0000256" key="2">
    <source>
        <dbReference type="ARBA" id="ARBA00022485"/>
    </source>
</evidence>
<evidence type="ECO:0000313" key="8">
    <source>
        <dbReference type="RefSeq" id="XP_015524100.2"/>
    </source>
</evidence>
<proteinExistence type="inferred from homology"/>
<gene>
    <name evidence="8" type="primary">LOC107227467</name>
</gene>
<keyword evidence="2" id="KW-0479">Metal-binding</keyword>
<dbReference type="SUPFAM" id="SSF53920">
    <property type="entry name" value="Fe-only hydrogenase"/>
    <property type="match status" value="1"/>
</dbReference>
<dbReference type="Gene3D" id="3.40.50.1780">
    <property type="match status" value="1"/>
</dbReference>
<dbReference type="Pfam" id="PF02906">
    <property type="entry name" value="Fe_hyd_lg_C"/>
    <property type="match status" value="1"/>
</dbReference>
<dbReference type="FunCoup" id="A0A6J0CCE1">
    <property type="interactions" value="486"/>
</dbReference>
<dbReference type="KEGG" id="nlo:107227467"/>
<sequence length="486" mass="54505">MASRFSGALQLTDLDDFITPSLECIKPIEIPKSKAKTGAKIKIQEDGAYVELNESGTSEKLQKVEITLADCLACSGCITSAESVLVTQQSQEELLRVLQENQNFRENGKQEEARFIVVSLSVQPVLSLAERYGLDPESATRKLAGHFRQLGADMILDMTAADDFSLLESAREFIERYKSSQDNVKGQIPMLASSCPGWVCYAEKTHGNFILPYISVTKSPQQVMGSLVKYHLTKYKGLPPERVYHISVMPCYDKKLEASREDFYNELKQTRDVDCVITSIELENMLISQGVSLNDVESGEIDRPFGAYNKEQSDKILWGHQGSGSGGYAHFIFQYAAYHLFQEANTTVEFKNLRNPDFKEAVLEKDGKILLRFAIANGFKNIQNLVQKLKRGKSPYHYVEVMACPSGCLNGGAQIRPQDGLQPRELAAKLETVYHSLPLSKPEENCVTLSLYTTWLEGEHSDKSAAFLHTQYHEIEKMNTALAIKW</sequence>
<reference evidence="8" key="1">
    <citation type="submission" date="2025-08" db="UniProtKB">
        <authorList>
            <consortium name="RefSeq"/>
        </authorList>
    </citation>
    <scope>IDENTIFICATION</scope>
    <source>
        <tissue evidence="8">Thorax and Abdomen</tissue>
    </source>
</reference>
<accession>A0A6J0CCE1</accession>
<dbReference type="InterPro" id="IPR003149">
    <property type="entry name" value="Fe_hydrogenase_ssu"/>
</dbReference>
<keyword evidence="7" id="KW-1185">Reference proteome</keyword>
<dbReference type="InterPro" id="IPR050340">
    <property type="entry name" value="Cytosolic_Fe-S_CAF"/>
</dbReference>
<keyword evidence="4" id="KW-0411">Iron-sulfur</keyword>
<protein>
    <submittedName>
        <fullName evidence="8">Probable cytosolic Fe-S cluster assembly factor CPIJ010948</fullName>
    </submittedName>
</protein>
<evidence type="ECO:0000256" key="4">
    <source>
        <dbReference type="ARBA" id="ARBA00023014"/>
    </source>
</evidence>
<name>A0A6J0CCE1_NEOLC</name>
<keyword evidence="2" id="KW-0004">4Fe-4S</keyword>
<dbReference type="InterPro" id="IPR009016">
    <property type="entry name" value="Fe_hydrogenase"/>
</dbReference>
<evidence type="ECO:0000256" key="3">
    <source>
        <dbReference type="ARBA" id="ARBA00023004"/>
    </source>
</evidence>
<dbReference type="GO" id="GO:0051539">
    <property type="term" value="F:4 iron, 4 sulfur cluster binding"/>
    <property type="evidence" value="ECO:0007669"/>
    <property type="project" value="UniProtKB-KW"/>
</dbReference>
<comment type="function">
    <text evidence="5">Component of the cytosolic iron-sulfur (Fe/S) protein assembly machinery. Required for maturation of extramitochondrial Fe/S proteins.</text>
</comment>
<evidence type="ECO:0000256" key="1">
    <source>
        <dbReference type="ARBA" id="ARBA00006596"/>
    </source>
</evidence>
<dbReference type="AlphaFoldDB" id="A0A6J0CCE1"/>
<evidence type="ECO:0000313" key="7">
    <source>
        <dbReference type="Proteomes" id="UP000829291"/>
    </source>
</evidence>
<dbReference type="Proteomes" id="UP000829291">
    <property type="component" value="Chromosome 5"/>
</dbReference>
<comment type="similarity">
    <text evidence="1">Belongs to the NARF family.</text>
</comment>
<dbReference type="PANTHER" id="PTHR11615">
    <property type="entry name" value="NITRATE, FORMATE, IRON DEHYDROGENASE"/>
    <property type="match status" value="1"/>
</dbReference>
<dbReference type="OrthoDB" id="10253113at2759"/>
<dbReference type="GeneID" id="107227467"/>
<dbReference type="Pfam" id="PF02256">
    <property type="entry name" value="Fe_hyd_SSU"/>
    <property type="match status" value="1"/>
</dbReference>
<feature type="domain" description="Iron hydrogenase small subunit" evidence="6">
    <location>
        <begin position="420"/>
        <end position="476"/>
    </location>
</feature>
<dbReference type="InParanoid" id="A0A6J0CCE1"/>
<dbReference type="SMART" id="SM00902">
    <property type="entry name" value="Fe_hyd_SSU"/>
    <property type="match status" value="1"/>
</dbReference>
<dbReference type="RefSeq" id="XP_015524100.2">
    <property type="nucleotide sequence ID" value="XM_015668614.2"/>
</dbReference>
<evidence type="ECO:0000256" key="5">
    <source>
        <dbReference type="ARBA" id="ARBA00025700"/>
    </source>
</evidence>
<keyword evidence="3" id="KW-0408">Iron</keyword>
<organism evidence="8">
    <name type="scientific">Neodiprion lecontei</name>
    <name type="common">Redheaded pine sawfly</name>
    <dbReference type="NCBI Taxonomy" id="441921"/>
    <lineage>
        <taxon>Eukaryota</taxon>
        <taxon>Metazoa</taxon>
        <taxon>Ecdysozoa</taxon>
        <taxon>Arthropoda</taxon>
        <taxon>Hexapoda</taxon>
        <taxon>Insecta</taxon>
        <taxon>Pterygota</taxon>
        <taxon>Neoptera</taxon>
        <taxon>Endopterygota</taxon>
        <taxon>Hymenoptera</taxon>
        <taxon>Tenthredinoidea</taxon>
        <taxon>Diprionidae</taxon>
        <taxon>Diprioninae</taxon>
        <taxon>Neodiprion</taxon>
    </lineage>
</organism>
<evidence type="ECO:0000259" key="6">
    <source>
        <dbReference type="SMART" id="SM00902"/>
    </source>
</evidence>
<dbReference type="InterPro" id="IPR004108">
    <property type="entry name" value="Fe_hydrogenase_lsu_C"/>
</dbReference>